<dbReference type="InterPro" id="IPR044549">
    <property type="entry name" value="bHLH_AtIBH1-like"/>
</dbReference>
<keyword evidence="2" id="KW-0805">Transcription regulation</keyword>
<dbReference type="STRING" id="3871.A0A1J7HK75"/>
<evidence type="ECO:0000313" key="6">
    <source>
        <dbReference type="Proteomes" id="UP000188354"/>
    </source>
</evidence>
<reference evidence="5 6" key="1">
    <citation type="journal article" date="2017" name="Plant Biotechnol. J.">
        <title>A comprehensive draft genome sequence for lupin (Lupinus angustifolius), an emerging health food: insights into plant-microbe interactions and legume evolution.</title>
        <authorList>
            <person name="Hane J.K."/>
            <person name="Ming Y."/>
            <person name="Kamphuis L.G."/>
            <person name="Nelson M.N."/>
            <person name="Garg G."/>
            <person name="Atkins C.A."/>
            <person name="Bayer P.E."/>
            <person name="Bravo A."/>
            <person name="Bringans S."/>
            <person name="Cannon S."/>
            <person name="Edwards D."/>
            <person name="Foley R."/>
            <person name="Gao L.L."/>
            <person name="Harrison M.J."/>
            <person name="Huang W."/>
            <person name="Hurgobin B."/>
            <person name="Li S."/>
            <person name="Liu C.W."/>
            <person name="McGrath A."/>
            <person name="Morahan G."/>
            <person name="Murray J."/>
            <person name="Weller J."/>
            <person name="Jian J."/>
            <person name="Singh K.B."/>
        </authorList>
    </citation>
    <scope>NUCLEOTIDE SEQUENCE [LARGE SCALE GENOMIC DNA]</scope>
    <source>
        <strain evidence="6">cv. Tanjil</strain>
        <tissue evidence="5">Whole plant</tissue>
    </source>
</reference>
<evidence type="ECO:0000256" key="3">
    <source>
        <dbReference type="ARBA" id="ARBA00023163"/>
    </source>
</evidence>
<sequence length="190" mass="21616">MASSSEPNIDDSTNSDATLQLSKHRKITHNHKPTNQNFLNLIPWRSQLEQQIYSTNLVQALHRAPPSPAARQVRDTADRILARAAKGRTRWSRAILVSPRWKLHRNKLKKVEKGSNGLKKMRVTGGDRKRKRRLPAVQKKARVLSRLVPGCKKVSFQNLLEETSDYISALEMQVRAMTALTELFAGRMVC</sequence>
<evidence type="ECO:0000256" key="2">
    <source>
        <dbReference type="ARBA" id="ARBA00023015"/>
    </source>
</evidence>
<proteinExistence type="predicted"/>
<dbReference type="CDD" id="cd11444">
    <property type="entry name" value="bHLH_AtIBH1_like"/>
    <property type="match status" value="1"/>
</dbReference>
<evidence type="ECO:0008006" key="7">
    <source>
        <dbReference type="Google" id="ProtNLM"/>
    </source>
</evidence>
<dbReference type="OrthoDB" id="1647165at2759"/>
<dbReference type="OMA" id="CPSNQRT"/>
<keyword evidence="3" id="KW-0804">Transcription</keyword>
<evidence type="ECO:0000256" key="4">
    <source>
        <dbReference type="ARBA" id="ARBA00023242"/>
    </source>
</evidence>
<dbReference type="PANTHER" id="PTHR33124">
    <property type="entry name" value="TRANSCRIPTION FACTOR IBH1-LIKE 1"/>
    <property type="match status" value="1"/>
</dbReference>
<gene>
    <name evidence="5" type="ORF">TanjilG_17620</name>
</gene>
<evidence type="ECO:0000313" key="5">
    <source>
        <dbReference type="EMBL" id="OIW13060.1"/>
    </source>
</evidence>
<dbReference type="AlphaFoldDB" id="A0A1J7HK75"/>
<dbReference type="GO" id="GO:0000976">
    <property type="term" value="F:transcription cis-regulatory region binding"/>
    <property type="evidence" value="ECO:0007669"/>
    <property type="project" value="UniProtKB-ARBA"/>
</dbReference>
<keyword evidence="6" id="KW-1185">Reference proteome</keyword>
<organism evidence="5 6">
    <name type="scientific">Lupinus angustifolius</name>
    <name type="common">Narrow-leaved blue lupine</name>
    <dbReference type="NCBI Taxonomy" id="3871"/>
    <lineage>
        <taxon>Eukaryota</taxon>
        <taxon>Viridiplantae</taxon>
        <taxon>Streptophyta</taxon>
        <taxon>Embryophyta</taxon>
        <taxon>Tracheophyta</taxon>
        <taxon>Spermatophyta</taxon>
        <taxon>Magnoliopsida</taxon>
        <taxon>eudicotyledons</taxon>
        <taxon>Gunneridae</taxon>
        <taxon>Pentapetalae</taxon>
        <taxon>rosids</taxon>
        <taxon>fabids</taxon>
        <taxon>Fabales</taxon>
        <taxon>Fabaceae</taxon>
        <taxon>Papilionoideae</taxon>
        <taxon>50 kb inversion clade</taxon>
        <taxon>genistoids sensu lato</taxon>
        <taxon>core genistoids</taxon>
        <taxon>Genisteae</taxon>
        <taxon>Lupinus</taxon>
    </lineage>
</organism>
<dbReference type="GO" id="GO:0005634">
    <property type="term" value="C:nucleus"/>
    <property type="evidence" value="ECO:0007669"/>
    <property type="project" value="UniProtKB-SubCell"/>
</dbReference>
<dbReference type="Proteomes" id="UP000188354">
    <property type="component" value="Chromosome LG04"/>
</dbReference>
<accession>A0A1J7HK75</accession>
<dbReference type="GO" id="GO:0006355">
    <property type="term" value="P:regulation of DNA-templated transcription"/>
    <property type="evidence" value="ECO:0007669"/>
    <property type="project" value="InterPro"/>
</dbReference>
<dbReference type="EMBL" id="CM007364">
    <property type="protein sequence ID" value="OIW13060.1"/>
    <property type="molecule type" value="Genomic_DNA"/>
</dbReference>
<protein>
    <recommendedName>
        <fullName evidence="7">BHLH domain-containing protein</fullName>
    </recommendedName>
</protein>
<dbReference type="InterPro" id="IPR036638">
    <property type="entry name" value="HLH_DNA-bd_sf"/>
</dbReference>
<name>A0A1J7HK75_LUPAN</name>
<dbReference type="SUPFAM" id="SSF47459">
    <property type="entry name" value="HLH, helix-loop-helix DNA-binding domain"/>
    <property type="match status" value="1"/>
</dbReference>
<dbReference type="KEGG" id="lang:109344876"/>
<dbReference type="PANTHER" id="PTHR33124:SF12">
    <property type="entry name" value="TRANSCRIPTION FACTOR BHLH148"/>
    <property type="match status" value="1"/>
</dbReference>
<dbReference type="GO" id="GO:0046983">
    <property type="term" value="F:protein dimerization activity"/>
    <property type="evidence" value="ECO:0007669"/>
    <property type="project" value="InterPro"/>
</dbReference>
<dbReference type="InterPro" id="IPR044660">
    <property type="entry name" value="IBH1-like"/>
</dbReference>
<evidence type="ECO:0000256" key="1">
    <source>
        <dbReference type="ARBA" id="ARBA00004123"/>
    </source>
</evidence>
<keyword evidence="4" id="KW-0539">Nucleus</keyword>
<comment type="subcellular location">
    <subcellularLocation>
        <location evidence="1">Nucleus</location>
    </subcellularLocation>
</comment>
<dbReference type="Gramene" id="OIW13060">
    <property type="protein sequence ID" value="OIW13060"/>
    <property type="gene ID" value="TanjilG_17620"/>
</dbReference>